<evidence type="ECO:0000313" key="1">
    <source>
        <dbReference type="EMBL" id="EYC17587.1"/>
    </source>
</evidence>
<keyword evidence="2" id="KW-1185">Reference proteome</keyword>
<reference evidence="2" key="1">
    <citation type="journal article" date="2015" name="Nat. Genet.">
        <title>The genome and transcriptome of the zoonotic hookworm Ancylostoma ceylanicum identify infection-specific gene families.</title>
        <authorList>
            <person name="Schwarz E.M."/>
            <person name="Hu Y."/>
            <person name="Antoshechkin I."/>
            <person name="Miller M.M."/>
            <person name="Sternberg P.W."/>
            <person name="Aroian R.V."/>
        </authorList>
    </citation>
    <scope>NUCLEOTIDE SEQUENCE</scope>
    <source>
        <strain evidence="2">HY135</strain>
    </source>
</reference>
<evidence type="ECO:0000313" key="2">
    <source>
        <dbReference type="Proteomes" id="UP000024635"/>
    </source>
</evidence>
<protein>
    <submittedName>
        <fullName evidence="1">Uncharacterized protein</fullName>
    </submittedName>
</protein>
<dbReference type="EMBL" id="JARK01001366">
    <property type="protein sequence ID" value="EYC17587.1"/>
    <property type="molecule type" value="Genomic_DNA"/>
</dbReference>
<dbReference type="Proteomes" id="UP000024635">
    <property type="component" value="Unassembled WGS sequence"/>
</dbReference>
<gene>
    <name evidence="1" type="primary">Acey_s0030.g2155</name>
    <name evidence="1" type="ORF">Y032_0030g2155</name>
</gene>
<comment type="caution">
    <text evidence="1">The sequence shown here is derived from an EMBL/GenBank/DDBJ whole genome shotgun (WGS) entry which is preliminary data.</text>
</comment>
<sequence>MRQNVDFIPSHSFSAHPMRAASYRTSLKVTQMIGNSEEVKDCRRNNAHIAIISVSAATPHKSLWVFMKNYASFIDFR</sequence>
<accession>A0A016US18</accession>
<name>A0A016US18_9BILA</name>
<proteinExistence type="predicted"/>
<organism evidence="1 2">
    <name type="scientific">Ancylostoma ceylanicum</name>
    <dbReference type="NCBI Taxonomy" id="53326"/>
    <lineage>
        <taxon>Eukaryota</taxon>
        <taxon>Metazoa</taxon>
        <taxon>Ecdysozoa</taxon>
        <taxon>Nematoda</taxon>
        <taxon>Chromadorea</taxon>
        <taxon>Rhabditida</taxon>
        <taxon>Rhabditina</taxon>
        <taxon>Rhabditomorpha</taxon>
        <taxon>Strongyloidea</taxon>
        <taxon>Ancylostomatidae</taxon>
        <taxon>Ancylostomatinae</taxon>
        <taxon>Ancylostoma</taxon>
    </lineage>
</organism>
<dbReference type="AlphaFoldDB" id="A0A016US18"/>